<keyword evidence="3" id="KW-0813">Transport</keyword>
<name>A0ABW6A812_9BACT</name>
<comment type="subcellular location">
    <subcellularLocation>
        <location evidence="1">Membrane</location>
        <topology evidence="1">Multi-pass membrane protein</topology>
    </subcellularLocation>
</comment>
<evidence type="ECO:0000256" key="5">
    <source>
        <dbReference type="ARBA" id="ARBA00022692"/>
    </source>
</evidence>
<dbReference type="InterPro" id="IPR006037">
    <property type="entry name" value="RCK_C"/>
</dbReference>
<sequence>MHHLPQLITDLTLILAVAAIMTLIFKALKQPLVLGYIIAGVIVSANFSWFPSISDAQTENIKVLSEIGIIFLLFSLGLEFSFKKLAQVGGSSSVSAFVEAIGMSALGYGAGQLLGWSTMDSIYLGAALAVSSTTIILKAVEELGLKKKKFAGLVFGILIVEDLITIAILVLLTTLSVSQQVNGIELLLSVGKLIFFLILWFVAGIFFIPTILKKTRNLMNDETLLVVSIAMCLVMVYLAAGAGFSYALGAFVMGSLLAETTKAERIEHLVKPVKDLFGAIFFVSVGMMIDLKMIGEYAIPILLITVVCIVGKVITTGIGAFISGNSLKVSLQTGMSLAQIGEFSFIIAMLGTTLNATSAFLYPIIVAVSGVTTFTTPYLIKASSPFYDWIDKRMPERWRKSLTRYSSEATTITATSDFHQVVKSFVVNVLLFSVIIGALVFLSATYILPWVNEHTSYAIGRITVTLFTLAAMAPFLWGLIVRNERNESFVKIYSIQKYRSPIWVMRGIKLGLAVFSIVFLFNRFFSISVALSAAVIILFVFVFFRKKIQEQYDRIENRFIRNLNDRELQAELKQLEIQASKRNVALAPWDAHMTTFEVLPETSIIGKTLEELKWREVVGVNVAMIKRGQVTITTPTRYDRIYPGDKLYIICTDAQEKKMNAILRADKKLLEKQHDAEVELDKFTVEHDSPFINKSIRDSGIRTITNGLVVGIERDGERILNPESSMIFAEGDVVWIVGEKKLIDSIN</sequence>
<accession>A0ABW6A812</accession>
<dbReference type="Pfam" id="PF02080">
    <property type="entry name" value="TrkA_C"/>
    <property type="match status" value="2"/>
</dbReference>
<dbReference type="InterPro" id="IPR006153">
    <property type="entry name" value="Cation/H_exchanger_TM"/>
</dbReference>
<dbReference type="PANTHER" id="PTHR42751">
    <property type="entry name" value="SODIUM/HYDROGEN EXCHANGER FAMILY/TRKA DOMAIN PROTEIN"/>
    <property type="match status" value="1"/>
</dbReference>
<feature type="transmembrane region" description="Helical" evidence="8">
    <location>
        <begin position="193"/>
        <end position="212"/>
    </location>
</feature>
<feature type="transmembrane region" description="Helical" evidence="8">
    <location>
        <begin position="63"/>
        <end position="82"/>
    </location>
</feature>
<evidence type="ECO:0000256" key="8">
    <source>
        <dbReference type="SAM" id="Phobius"/>
    </source>
</evidence>
<dbReference type="EMBL" id="JBHUOZ010000003">
    <property type="protein sequence ID" value="MFD2920605.1"/>
    <property type="molecule type" value="Genomic_DNA"/>
</dbReference>
<evidence type="ECO:0000313" key="11">
    <source>
        <dbReference type="Proteomes" id="UP001597511"/>
    </source>
</evidence>
<dbReference type="Gene3D" id="3.30.70.1450">
    <property type="entry name" value="Regulator of K+ conductance, C-terminal domain"/>
    <property type="match status" value="2"/>
</dbReference>
<feature type="transmembrane region" description="Helical" evidence="8">
    <location>
        <begin position="425"/>
        <end position="447"/>
    </location>
</feature>
<dbReference type="InterPro" id="IPR038770">
    <property type="entry name" value="Na+/solute_symporter_sf"/>
</dbReference>
<protein>
    <submittedName>
        <fullName evidence="10">Cation:proton antiporter</fullName>
    </submittedName>
</protein>
<feature type="transmembrane region" description="Helical" evidence="8">
    <location>
        <begin position="297"/>
        <end position="322"/>
    </location>
</feature>
<evidence type="ECO:0000259" key="9">
    <source>
        <dbReference type="PROSITE" id="PS51202"/>
    </source>
</evidence>
<dbReference type="Pfam" id="PF00999">
    <property type="entry name" value="Na_H_Exchanger"/>
    <property type="match status" value="1"/>
</dbReference>
<feature type="transmembrane region" description="Helical" evidence="8">
    <location>
        <begin position="502"/>
        <end position="521"/>
    </location>
</feature>
<keyword evidence="7 8" id="KW-0472">Membrane</keyword>
<comment type="caution">
    <text evidence="10">The sequence shown here is derived from an EMBL/GenBank/DDBJ whole genome shotgun (WGS) entry which is preliminary data.</text>
</comment>
<feature type="transmembrane region" description="Helical" evidence="8">
    <location>
        <begin position="94"/>
        <end position="116"/>
    </location>
</feature>
<evidence type="ECO:0000256" key="3">
    <source>
        <dbReference type="ARBA" id="ARBA00022448"/>
    </source>
</evidence>
<feature type="domain" description="RCK C-terminal" evidence="9">
    <location>
        <begin position="581"/>
        <end position="665"/>
    </location>
</feature>
<feature type="transmembrane region" description="Helical" evidence="8">
    <location>
        <begin position="224"/>
        <end position="248"/>
    </location>
</feature>
<keyword evidence="5 8" id="KW-0812">Transmembrane</keyword>
<keyword evidence="6 8" id="KW-1133">Transmembrane helix</keyword>
<evidence type="ECO:0000313" key="10">
    <source>
        <dbReference type="EMBL" id="MFD2920605.1"/>
    </source>
</evidence>
<dbReference type="Proteomes" id="UP001597511">
    <property type="component" value="Unassembled WGS sequence"/>
</dbReference>
<proteinExistence type="inferred from homology"/>
<feature type="transmembrane region" description="Helical" evidence="8">
    <location>
        <begin position="459"/>
        <end position="481"/>
    </location>
</feature>
<evidence type="ECO:0000256" key="4">
    <source>
        <dbReference type="ARBA" id="ARBA00022538"/>
    </source>
</evidence>
<comment type="similarity">
    <text evidence="2">Belongs to the monovalent cation:proton antiporter 2 (CPA2) transporter (TC 2.A.37) family.</text>
</comment>
<keyword evidence="4" id="KW-0633">Potassium transport</keyword>
<dbReference type="PROSITE" id="PS51202">
    <property type="entry name" value="RCK_C"/>
    <property type="match status" value="2"/>
</dbReference>
<dbReference type="Gene3D" id="1.20.1530.20">
    <property type="match status" value="1"/>
</dbReference>
<reference evidence="11" key="1">
    <citation type="journal article" date="2019" name="Int. J. Syst. Evol. Microbiol.">
        <title>The Global Catalogue of Microorganisms (GCM) 10K type strain sequencing project: providing services to taxonomists for standard genome sequencing and annotation.</title>
        <authorList>
            <consortium name="The Broad Institute Genomics Platform"/>
            <consortium name="The Broad Institute Genome Sequencing Center for Infectious Disease"/>
            <person name="Wu L."/>
            <person name="Ma J."/>
        </authorList>
    </citation>
    <scope>NUCLEOTIDE SEQUENCE [LARGE SCALE GENOMIC DNA]</scope>
    <source>
        <strain evidence="11">KCTC 23299</strain>
    </source>
</reference>
<evidence type="ECO:0000256" key="2">
    <source>
        <dbReference type="ARBA" id="ARBA00005551"/>
    </source>
</evidence>
<feature type="transmembrane region" description="Helical" evidence="8">
    <location>
        <begin position="32"/>
        <end position="51"/>
    </location>
</feature>
<feature type="transmembrane region" description="Helical" evidence="8">
    <location>
        <begin position="6"/>
        <end position="25"/>
    </location>
</feature>
<organism evidence="10 11">
    <name type="scientific">Terrimonas rubra</name>
    <dbReference type="NCBI Taxonomy" id="1035890"/>
    <lineage>
        <taxon>Bacteria</taxon>
        <taxon>Pseudomonadati</taxon>
        <taxon>Bacteroidota</taxon>
        <taxon>Chitinophagia</taxon>
        <taxon>Chitinophagales</taxon>
        <taxon>Chitinophagaceae</taxon>
        <taxon>Terrimonas</taxon>
    </lineage>
</organism>
<feature type="transmembrane region" description="Helical" evidence="8">
    <location>
        <begin position="152"/>
        <end position="173"/>
    </location>
</feature>
<keyword evidence="4" id="KW-0406">Ion transport</keyword>
<evidence type="ECO:0000256" key="6">
    <source>
        <dbReference type="ARBA" id="ARBA00022989"/>
    </source>
</evidence>
<feature type="domain" description="RCK C-terminal" evidence="9">
    <location>
        <begin position="667"/>
        <end position="747"/>
    </location>
</feature>
<feature type="transmembrane region" description="Helical" evidence="8">
    <location>
        <begin position="122"/>
        <end position="140"/>
    </location>
</feature>
<gene>
    <name evidence="10" type="ORF">ACFS6H_12835</name>
</gene>
<keyword evidence="4" id="KW-0630">Potassium</keyword>
<dbReference type="RefSeq" id="WP_386099283.1">
    <property type="nucleotide sequence ID" value="NZ_JBHUOZ010000003.1"/>
</dbReference>
<dbReference type="SUPFAM" id="SSF116726">
    <property type="entry name" value="TrkA C-terminal domain-like"/>
    <property type="match status" value="2"/>
</dbReference>
<evidence type="ECO:0000256" key="7">
    <source>
        <dbReference type="ARBA" id="ARBA00023136"/>
    </source>
</evidence>
<dbReference type="InterPro" id="IPR036721">
    <property type="entry name" value="RCK_C_sf"/>
</dbReference>
<feature type="transmembrane region" description="Helical" evidence="8">
    <location>
        <begin position="527"/>
        <end position="544"/>
    </location>
</feature>
<dbReference type="PANTHER" id="PTHR42751:SF3">
    <property type="entry name" value="SODIUM_GLUTAMATE SYMPORTER"/>
    <property type="match status" value="1"/>
</dbReference>
<evidence type="ECO:0000256" key="1">
    <source>
        <dbReference type="ARBA" id="ARBA00004141"/>
    </source>
</evidence>
<keyword evidence="11" id="KW-1185">Reference proteome</keyword>